<gene>
    <name evidence="2" type="ORF">EVAR_47295_1</name>
</gene>
<feature type="chain" id="PRO_5020026401" description="Ig-like domain-containing protein" evidence="1">
    <location>
        <begin position="22"/>
        <end position="293"/>
    </location>
</feature>
<comment type="caution">
    <text evidence="2">The sequence shown here is derived from an EMBL/GenBank/DDBJ whole genome shotgun (WGS) entry which is preliminary data.</text>
</comment>
<accession>A0A4C1Z1T7</accession>
<keyword evidence="1" id="KW-0732">Signal</keyword>
<evidence type="ECO:0000313" key="2">
    <source>
        <dbReference type="EMBL" id="GBP80809.1"/>
    </source>
</evidence>
<dbReference type="OrthoDB" id="18978at2759"/>
<dbReference type="PANTHER" id="PTHR21261">
    <property type="entry name" value="BEAT PROTEIN"/>
    <property type="match status" value="1"/>
</dbReference>
<dbReference type="PANTHER" id="PTHR21261:SF15">
    <property type="entry name" value="BEATEN PATH IIIA, ISOFORM D-RELATED"/>
    <property type="match status" value="1"/>
</dbReference>
<keyword evidence="3" id="KW-1185">Reference proteome</keyword>
<dbReference type="Proteomes" id="UP000299102">
    <property type="component" value="Unassembled WGS sequence"/>
</dbReference>
<evidence type="ECO:0008006" key="4">
    <source>
        <dbReference type="Google" id="ProtNLM"/>
    </source>
</evidence>
<organism evidence="2 3">
    <name type="scientific">Eumeta variegata</name>
    <name type="common">Bagworm moth</name>
    <name type="synonym">Eumeta japonica</name>
    <dbReference type="NCBI Taxonomy" id="151549"/>
    <lineage>
        <taxon>Eukaryota</taxon>
        <taxon>Metazoa</taxon>
        <taxon>Ecdysozoa</taxon>
        <taxon>Arthropoda</taxon>
        <taxon>Hexapoda</taxon>
        <taxon>Insecta</taxon>
        <taxon>Pterygota</taxon>
        <taxon>Neoptera</taxon>
        <taxon>Endopterygota</taxon>
        <taxon>Lepidoptera</taxon>
        <taxon>Glossata</taxon>
        <taxon>Ditrysia</taxon>
        <taxon>Tineoidea</taxon>
        <taxon>Psychidae</taxon>
        <taxon>Oiketicinae</taxon>
        <taxon>Eumeta</taxon>
    </lineage>
</organism>
<sequence>MLPPSLVTLCLTACVFASAFAERTFNITELIIPQVVPSSVTEIEIECRYDADFTILTWFKGPSEFLRYKPATVPSIQSFPVLGIGRIDVIHCGPTACRLRLGALTEEAGGLYRCDLERERPPHKFVTRTANMIVHSKEHRRPRLEGMAEEYEEGDEILAYCRGAPGSEMRWYVNAREMMEARGSDTFRRRSSRLIFLGIPPTVTIQCAEFRDGNLLGSVEVKARWKDVAFKMIAQQQGNSKLSGNKWSAPPMGTSNSRRHQYVAGLLRENRIFNEEGIEQIEEGKERVGHRDS</sequence>
<dbReference type="EMBL" id="BGZK01001482">
    <property type="protein sequence ID" value="GBP80809.1"/>
    <property type="molecule type" value="Genomic_DNA"/>
</dbReference>
<protein>
    <recommendedName>
        <fullName evidence="4">Ig-like domain-containing protein</fullName>
    </recommendedName>
</protein>
<dbReference type="AlphaFoldDB" id="A0A4C1Z1T7"/>
<proteinExistence type="predicted"/>
<reference evidence="2 3" key="1">
    <citation type="journal article" date="2019" name="Commun. Biol.">
        <title>The bagworm genome reveals a unique fibroin gene that provides high tensile strength.</title>
        <authorList>
            <person name="Kono N."/>
            <person name="Nakamura H."/>
            <person name="Ohtoshi R."/>
            <person name="Tomita M."/>
            <person name="Numata K."/>
            <person name="Arakawa K."/>
        </authorList>
    </citation>
    <scope>NUCLEOTIDE SEQUENCE [LARGE SCALE GENOMIC DNA]</scope>
</reference>
<dbReference type="STRING" id="151549.A0A4C1Z1T7"/>
<name>A0A4C1Z1T7_EUMVA</name>
<evidence type="ECO:0000313" key="3">
    <source>
        <dbReference type="Proteomes" id="UP000299102"/>
    </source>
</evidence>
<feature type="signal peptide" evidence="1">
    <location>
        <begin position="1"/>
        <end position="21"/>
    </location>
</feature>
<evidence type="ECO:0000256" key="1">
    <source>
        <dbReference type="SAM" id="SignalP"/>
    </source>
</evidence>